<evidence type="ECO:0000256" key="2">
    <source>
        <dbReference type="ARBA" id="ARBA00022692"/>
    </source>
</evidence>
<evidence type="ECO:0008006" key="8">
    <source>
        <dbReference type="Google" id="ProtNLM"/>
    </source>
</evidence>
<feature type="transmembrane region" description="Helical" evidence="5">
    <location>
        <begin position="87"/>
        <end position="108"/>
    </location>
</feature>
<keyword evidence="4 5" id="KW-0472">Membrane</keyword>
<sequence length="145" mass="16754">MMPKFYYDISYDDDDEAIQEYWDMVPEYVRGCVIYQGAHTLSTCSRFSLLNYSDSTGAATRVAVAVNWICSMISTLVYYPLNESVGGWSYLFFIIPTSFFLLILYFFLPETRFHYRADPTESRLLVDLGPPNPYGTFADESDDLF</sequence>
<dbReference type="AlphaFoldDB" id="A0A2G9U1V0"/>
<dbReference type="Proteomes" id="UP000230423">
    <property type="component" value="Unassembled WGS sequence"/>
</dbReference>
<keyword evidence="2 5" id="KW-0812">Transmembrane</keyword>
<reference evidence="6 7" key="1">
    <citation type="submission" date="2015-09" db="EMBL/GenBank/DDBJ databases">
        <title>Draft genome of the parasitic nematode Teladorsagia circumcincta isolate WARC Sus (inbred).</title>
        <authorList>
            <person name="Mitreva M."/>
        </authorList>
    </citation>
    <scope>NUCLEOTIDE SEQUENCE [LARGE SCALE GENOMIC DNA]</scope>
    <source>
        <strain evidence="6 7">S</strain>
    </source>
</reference>
<protein>
    <recommendedName>
        <fullName evidence="8">Major facilitator superfamily (MFS) profile domain-containing protein</fullName>
    </recommendedName>
</protein>
<proteinExistence type="predicted"/>
<keyword evidence="3 5" id="KW-1133">Transmembrane helix</keyword>
<dbReference type="Gene3D" id="1.20.1250.20">
    <property type="entry name" value="MFS general substrate transporter like domains"/>
    <property type="match status" value="1"/>
</dbReference>
<evidence type="ECO:0000256" key="5">
    <source>
        <dbReference type="SAM" id="Phobius"/>
    </source>
</evidence>
<dbReference type="InterPro" id="IPR036259">
    <property type="entry name" value="MFS_trans_sf"/>
</dbReference>
<evidence type="ECO:0000256" key="4">
    <source>
        <dbReference type="ARBA" id="ARBA00023136"/>
    </source>
</evidence>
<evidence type="ECO:0000256" key="3">
    <source>
        <dbReference type="ARBA" id="ARBA00022989"/>
    </source>
</evidence>
<dbReference type="EMBL" id="KZ350098">
    <property type="protein sequence ID" value="PIO64227.1"/>
    <property type="molecule type" value="Genomic_DNA"/>
</dbReference>
<evidence type="ECO:0000256" key="1">
    <source>
        <dbReference type="ARBA" id="ARBA00004370"/>
    </source>
</evidence>
<keyword evidence="7" id="KW-1185">Reference proteome</keyword>
<dbReference type="Pfam" id="PF00083">
    <property type="entry name" value="Sugar_tr"/>
    <property type="match status" value="1"/>
</dbReference>
<dbReference type="InterPro" id="IPR005828">
    <property type="entry name" value="MFS_sugar_transport-like"/>
</dbReference>
<gene>
    <name evidence="6" type="ORF">TELCIR_14154</name>
</gene>
<accession>A0A2G9U1V0</accession>
<feature type="transmembrane region" description="Helical" evidence="5">
    <location>
        <begin position="62"/>
        <end position="81"/>
    </location>
</feature>
<name>A0A2G9U1V0_TELCI</name>
<dbReference type="OrthoDB" id="4540492at2759"/>
<evidence type="ECO:0000313" key="6">
    <source>
        <dbReference type="EMBL" id="PIO64227.1"/>
    </source>
</evidence>
<organism evidence="6 7">
    <name type="scientific">Teladorsagia circumcincta</name>
    <name type="common">Brown stomach worm</name>
    <name type="synonym">Ostertagia circumcincta</name>
    <dbReference type="NCBI Taxonomy" id="45464"/>
    <lineage>
        <taxon>Eukaryota</taxon>
        <taxon>Metazoa</taxon>
        <taxon>Ecdysozoa</taxon>
        <taxon>Nematoda</taxon>
        <taxon>Chromadorea</taxon>
        <taxon>Rhabditida</taxon>
        <taxon>Rhabditina</taxon>
        <taxon>Rhabditomorpha</taxon>
        <taxon>Strongyloidea</taxon>
        <taxon>Trichostrongylidae</taxon>
        <taxon>Teladorsagia</taxon>
    </lineage>
</organism>
<dbReference type="GO" id="GO:0016020">
    <property type="term" value="C:membrane"/>
    <property type="evidence" value="ECO:0007669"/>
    <property type="project" value="UniProtKB-SubCell"/>
</dbReference>
<comment type="subcellular location">
    <subcellularLocation>
        <location evidence="1">Membrane</location>
    </subcellularLocation>
</comment>
<dbReference type="GO" id="GO:0022857">
    <property type="term" value="F:transmembrane transporter activity"/>
    <property type="evidence" value="ECO:0007669"/>
    <property type="project" value="InterPro"/>
</dbReference>
<evidence type="ECO:0000313" key="7">
    <source>
        <dbReference type="Proteomes" id="UP000230423"/>
    </source>
</evidence>